<evidence type="ECO:0000313" key="3">
    <source>
        <dbReference type="Proteomes" id="UP000801492"/>
    </source>
</evidence>
<proteinExistence type="predicted"/>
<protein>
    <submittedName>
        <fullName evidence="2">Uncharacterized protein</fullName>
    </submittedName>
</protein>
<comment type="caution">
    <text evidence="2">The sequence shown here is derived from an EMBL/GenBank/DDBJ whole genome shotgun (WGS) entry which is preliminary data.</text>
</comment>
<accession>A0A8K0CDX0</accession>
<keyword evidence="3" id="KW-1185">Reference proteome</keyword>
<evidence type="ECO:0000313" key="2">
    <source>
        <dbReference type="EMBL" id="KAF2885605.1"/>
    </source>
</evidence>
<feature type="compositionally biased region" description="Pro residues" evidence="1">
    <location>
        <begin position="1"/>
        <end position="10"/>
    </location>
</feature>
<name>A0A8K0CDX0_IGNLU</name>
<feature type="compositionally biased region" description="Polar residues" evidence="1">
    <location>
        <begin position="12"/>
        <end position="21"/>
    </location>
</feature>
<sequence>MRTKPVPKPPENLNTLENSESYCEDSNDDFHGVINSSEPQLFTQTRLNDLVRNLGLPKDSAQLLGSNLLAPHGGRKEAWSGFRDLYKTSYIKCAGNKRGKTELEKEFEKAQLDVLCISERKKKGQDYKTTD</sequence>
<dbReference type="OrthoDB" id="7890494at2759"/>
<reference evidence="2" key="1">
    <citation type="submission" date="2019-08" db="EMBL/GenBank/DDBJ databases">
        <title>The genome of the North American firefly Photinus pyralis.</title>
        <authorList>
            <consortium name="Photinus pyralis genome working group"/>
            <person name="Fallon T.R."/>
            <person name="Sander Lower S.E."/>
            <person name="Weng J.-K."/>
        </authorList>
    </citation>
    <scope>NUCLEOTIDE SEQUENCE</scope>
    <source>
        <strain evidence="2">TRF0915ILg1</strain>
        <tissue evidence="2">Whole body</tissue>
    </source>
</reference>
<organism evidence="2 3">
    <name type="scientific">Ignelater luminosus</name>
    <name type="common">Cucubano</name>
    <name type="synonym">Pyrophorus luminosus</name>
    <dbReference type="NCBI Taxonomy" id="2038154"/>
    <lineage>
        <taxon>Eukaryota</taxon>
        <taxon>Metazoa</taxon>
        <taxon>Ecdysozoa</taxon>
        <taxon>Arthropoda</taxon>
        <taxon>Hexapoda</taxon>
        <taxon>Insecta</taxon>
        <taxon>Pterygota</taxon>
        <taxon>Neoptera</taxon>
        <taxon>Endopterygota</taxon>
        <taxon>Coleoptera</taxon>
        <taxon>Polyphaga</taxon>
        <taxon>Elateriformia</taxon>
        <taxon>Elateroidea</taxon>
        <taxon>Elateridae</taxon>
        <taxon>Agrypninae</taxon>
        <taxon>Pyrophorini</taxon>
        <taxon>Ignelater</taxon>
    </lineage>
</organism>
<dbReference type="Proteomes" id="UP000801492">
    <property type="component" value="Unassembled WGS sequence"/>
</dbReference>
<feature type="region of interest" description="Disordered" evidence="1">
    <location>
        <begin position="1"/>
        <end position="24"/>
    </location>
</feature>
<evidence type="ECO:0000256" key="1">
    <source>
        <dbReference type="SAM" id="MobiDB-lite"/>
    </source>
</evidence>
<dbReference type="AlphaFoldDB" id="A0A8K0CDX0"/>
<dbReference type="EMBL" id="VTPC01089859">
    <property type="protein sequence ID" value="KAF2885605.1"/>
    <property type="molecule type" value="Genomic_DNA"/>
</dbReference>
<gene>
    <name evidence="2" type="ORF">ILUMI_20547</name>
</gene>